<feature type="transmembrane region" description="Helical" evidence="2">
    <location>
        <begin position="132"/>
        <end position="155"/>
    </location>
</feature>
<proteinExistence type="predicted"/>
<feature type="transmembrane region" description="Helical" evidence="2">
    <location>
        <begin position="342"/>
        <end position="362"/>
    </location>
</feature>
<evidence type="ECO:0000313" key="5">
    <source>
        <dbReference type="Proteomes" id="UP000486760"/>
    </source>
</evidence>
<dbReference type="RefSeq" id="WP_149329078.1">
    <property type="nucleotide sequence ID" value="NZ_VTPY01000005.1"/>
</dbReference>
<keyword evidence="2" id="KW-0812">Transmembrane</keyword>
<dbReference type="PANTHER" id="PTHR43849:SF2">
    <property type="entry name" value="BLL3936 PROTEIN"/>
    <property type="match status" value="1"/>
</dbReference>
<feature type="transmembrane region" description="Helical" evidence="2">
    <location>
        <begin position="300"/>
        <end position="321"/>
    </location>
</feature>
<feature type="transmembrane region" description="Helical" evidence="2">
    <location>
        <begin position="527"/>
        <end position="544"/>
    </location>
</feature>
<feature type="domain" description="TRAP C4-dicarboxylate transport system permease DctM subunit" evidence="3">
    <location>
        <begin position="118"/>
        <end position="546"/>
    </location>
</feature>
<accession>A0A7V7FYA8</accession>
<gene>
    <name evidence="4" type="ORF">F0A17_14630</name>
</gene>
<feature type="transmembrane region" description="Helical" evidence="2">
    <location>
        <begin position="175"/>
        <end position="197"/>
    </location>
</feature>
<dbReference type="InterPro" id="IPR011853">
    <property type="entry name" value="TRAP_DctM-Dct_fused"/>
</dbReference>
<feature type="transmembrane region" description="Helical" evidence="2">
    <location>
        <begin position="46"/>
        <end position="64"/>
    </location>
</feature>
<dbReference type="NCBIfam" id="TIGR02123">
    <property type="entry name" value="TRAP_fused"/>
    <property type="match status" value="1"/>
</dbReference>
<feature type="transmembrane region" description="Helical" evidence="2">
    <location>
        <begin position="593"/>
        <end position="621"/>
    </location>
</feature>
<feature type="transmembrane region" description="Helical" evidence="2">
    <location>
        <begin position="556"/>
        <end position="581"/>
    </location>
</feature>
<keyword evidence="2" id="KW-0472">Membrane</keyword>
<protein>
    <submittedName>
        <fullName evidence="4">TRAP transporter fused permease subunit</fullName>
    </submittedName>
</protein>
<dbReference type="EMBL" id="VTPY01000005">
    <property type="protein sequence ID" value="KAA0011338.1"/>
    <property type="molecule type" value="Genomic_DNA"/>
</dbReference>
<feature type="transmembrane region" description="Helical" evidence="2">
    <location>
        <begin position="368"/>
        <end position="386"/>
    </location>
</feature>
<name>A0A7V7FYA8_9GAMM</name>
<dbReference type="GO" id="GO:0005886">
    <property type="term" value="C:plasma membrane"/>
    <property type="evidence" value="ECO:0007669"/>
    <property type="project" value="UniProtKB-SubCell"/>
</dbReference>
<feature type="transmembrane region" description="Helical" evidence="2">
    <location>
        <begin position="435"/>
        <end position="457"/>
    </location>
</feature>
<reference evidence="4 5" key="1">
    <citation type="submission" date="2019-08" db="EMBL/GenBank/DDBJ databases">
        <title>Bioinformatics analysis of the strain L3 and L5.</title>
        <authorList>
            <person name="Li X."/>
        </authorList>
    </citation>
    <scope>NUCLEOTIDE SEQUENCE [LARGE SCALE GENOMIC DNA]</scope>
    <source>
        <strain evidence="4 5">L5</strain>
    </source>
</reference>
<keyword evidence="2" id="KW-1133">Transmembrane helix</keyword>
<comment type="caution">
    <text evidence="4">The sequence shown here is derived from an EMBL/GenBank/DDBJ whole genome shotgun (WGS) entry which is preliminary data.</text>
</comment>
<evidence type="ECO:0000259" key="3">
    <source>
        <dbReference type="Pfam" id="PF06808"/>
    </source>
</evidence>
<feature type="transmembrane region" description="Helical" evidence="2">
    <location>
        <begin position="20"/>
        <end position="39"/>
    </location>
</feature>
<feature type="transmembrane region" description="Helical" evidence="2">
    <location>
        <begin position="492"/>
        <end position="515"/>
    </location>
</feature>
<feature type="transmembrane region" description="Helical" evidence="2">
    <location>
        <begin position="464"/>
        <end position="486"/>
    </location>
</feature>
<organism evidence="4 5">
    <name type="scientific">Billgrantia pellis</name>
    <dbReference type="NCBI Taxonomy" id="2606936"/>
    <lineage>
        <taxon>Bacteria</taxon>
        <taxon>Pseudomonadati</taxon>
        <taxon>Pseudomonadota</taxon>
        <taxon>Gammaproteobacteria</taxon>
        <taxon>Oceanospirillales</taxon>
        <taxon>Halomonadaceae</taxon>
        <taxon>Billgrantia</taxon>
    </lineage>
</organism>
<dbReference type="Proteomes" id="UP000486760">
    <property type="component" value="Unassembled WGS sequence"/>
</dbReference>
<dbReference type="AlphaFoldDB" id="A0A7V7FYA8"/>
<dbReference type="PANTHER" id="PTHR43849">
    <property type="entry name" value="BLL3936 PROTEIN"/>
    <property type="match status" value="1"/>
</dbReference>
<feature type="transmembrane region" description="Helical" evidence="2">
    <location>
        <begin position="263"/>
        <end position="288"/>
    </location>
</feature>
<keyword evidence="1" id="KW-1003">Cell membrane</keyword>
<feature type="transmembrane region" description="Helical" evidence="2">
    <location>
        <begin position="76"/>
        <end position="93"/>
    </location>
</feature>
<evidence type="ECO:0000256" key="1">
    <source>
        <dbReference type="RuleBase" id="RU369079"/>
    </source>
</evidence>
<keyword evidence="1" id="KW-0997">Cell inner membrane</keyword>
<keyword evidence="1" id="KW-0813">Transport</keyword>
<dbReference type="Pfam" id="PF06808">
    <property type="entry name" value="DctM"/>
    <property type="match status" value="1"/>
</dbReference>
<feature type="transmembrane region" description="Helical" evidence="2">
    <location>
        <begin position="406"/>
        <end position="429"/>
    </location>
</feature>
<evidence type="ECO:0000256" key="2">
    <source>
        <dbReference type="SAM" id="Phobius"/>
    </source>
</evidence>
<dbReference type="InterPro" id="IPR010656">
    <property type="entry name" value="DctM"/>
</dbReference>
<keyword evidence="5" id="KW-1185">Reference proteome</keyword>
<dbReference type="GO" id="GO:0022857">
    <property type="term" value="F:transmembrane transporter activity"/>
    <property type="evidence" value="ECO:0007669"/>
    <property type="project" value="UniProtKB-UniRule"/>
</dbReference>
<evidence type="ECO:0000313" key="4">
    <source>
        <dbReference type="EMBL" id="KAA0011338.1"/>
    </source>
</evidence>
<comment type="function">
    <text evidence="1">Part of the tripartite ATP-independent periplasmic (TRAP) transport system.</text>
</comment>
<comment type="subcellular location">
    <subcellularLocation>
        <location evidence="1">Cell inner membrane</location>
        <topology evidence="1">Multi-pass membrane protein</topology>
    </subcellularLocation>
</comment>
<sequence length="641" mass="66490">MSPSIINPPTWNPSPAMRGLGLMACAALTLFVLWTTVAVRYPSQIMYGASLMLGLIATFALKPGPLAHRYPVIDQGISWLLIALTLATSGYYLKEYVNIAAFREGLPNSQDRVTYVIGTLLVLEGARRVEGWALVAISGGAIAYLLFGHWLPGALGHRGLFLDEVFEVSYSYQGIYGIALGAVVDVVLMFVILGAALRHSGAGDFFNFLSLRLANGRRSGAAQAAILGSAMFGSVNGSAPANVMSTGVLTIPMMKRAGYQGRFAGAVEAVASCSGQLLPPIMGVGAFIMAEITGIPYPSILLAAIVPAFLYLLALSAAVAFEAGRLGLAPEETGEEPFDRQRLSQGGVLLSGFVTLIGLLLLGYSPTWCGMSAAVVVMIVAMMLPATRLTLSGMRDVLVDGGRDGLAVLVSCAAIGIVIGAVSVTGLGVTLNQAIVGFGQGNLVLALVLAAFCSILLGMGLPTAASYLMVIFVAGPAILELGVGLLQTHLFVFYYAVLSAITPPVALAVFAAAAITGERTLGIALSALRLSVVAFLLPFAWVFHPEINLQDLSFGALPGVVAAVLPMIVATVGISAANVGFCCRRLKVAERLIIAIAGVVALTQGVLISAVACVAIIGLMFNARRTSAPGSLTAKAKGRMS</sequence>